<dbReference type="EMBL" id="KN881942">
    <property type="protein sequence ID" value="KIY47416.1"/>
    <property type="molecule type" value="Genomic_DNA"/>
</dbReference>
<dbReference type="SUPFAM" id="SSF47807">
    <property type="entry name" value="5' to 3' exonuclease, C-terminal subdomain"/>
    <property type="match status" value="1"/>
</dbReference>
<organism evidence="9 10">
    <name type="scientific">Fistulina hepatica ATCC 64428</name>
    <dbReference type="NCBI Taxonomy" id="1128425"/>
    <lineage>
        <taxon>Eukaryota</taxon>
        <taxon>Fungi</taxon>
        <taxon>Dikarya</taxon>
        <taxon>Basidiomycota</taxon>
        <taxon>Agaricomycotina</taxon>
        <taxon>Agaricomycetes</taxon>
        <taxon>Agaricomycetidae</taxon>
        <taxon>Agaricales</taxon>
        <taxon>Fistulinaceae</taxon>
        <taxon>Fistulina</taxon>
    </lineage>
</organism>
<protein>
    <submittedName>
        <fullName evidence="9">PIN domain-like protein</fullName>
    </submittedName>
</protein>
<dbReference type="Proteomes" id="UP000054144">
    <property type="component" value="Unassembled WGS sequence"/>
</dbReference>
<evidence type="ECO:0000256" key="2">
    <source>
        <dbReference type="ARBA" id="ARBA00022722"/>
    </source>
</evidence>
<reference evidence="9 10" key="1">
    <citation type="journal article" date="2015" name="Fungal Genet. Biol.">
        <title>Evolution of novel wood decay mechanisms in Agaricales revealed by the genome sequences of Fistulina hepatica and Cylindrobasidium torrendii.</title>
        <authorList>
            <person name="Floudas D."/>
            <person name="Held B.W."/>
            <person name="Riley R."/>
            <person name="Nagy L.G."/>
            <person name="Koehler G."/>
            <person name="Ransdell A.S."/>
            <person name="Younus H."/>
            <person name="Chow J."/>
            <person name="Chiniquy J."/>
            <person name="Lipzen A."/>
            <person name="Tritt A."/>
            <person name="Sun H."/>
            <person name="Haridas S."/>
            <person name="LaButti K."/>
            <person name="Ohm R.A."/>
            <person name="Kues U."/>
            <person name="Blanchette R.A."/>
            <person name="Grigoriev I.V."/>
            <person name="Minto R.E."/>
            <person name="Hibbett D.S."/>
        </authorList>
    </citation>
    <scope>NUCLEOTIDE SEQUENCE [LARGE SCALE GENOMIC DNA]</scope>
    <source>
        <strain evidence="9 10">ATCC 64428</strain>
    </source>
</reference>
<dbReference type="InterPro" id="IPR006086">
    <property type="entry name" value="XPG-I_dom"/>
</dbReference>
<name>A0A0D7ABW2_9AGAR</name>
<comment type="cofactor">
    <cofactor evidence="1">
        <name>Mg(2+)</name>
        <dbReference type="ChEBI" id="CHEBI:18420"/>
    </cofactor>
</comment>
<dbReference type="SMART" id="SM00484">
    <property type="entry name" value="XPGI"/>
    <property type="match status" value="1"/>
</dbReference>
<evidence type="ECO:0000256" key="3">
    <source>
        <dbReference type="ARBA" id="ARBA00022723"/>
    </source>
</evidence>
<keyword evidence="3" id="KW-0479">Metal-binding</keyword>
<dbReference type="GO" id="GO:0005634">
    <property type="term" value="C:nucleus"/>
    <property type="evidence" value="ECO:0007669"/>
    <property type="project" value="TreeGrafter"/>
</dbReference>
<evidence type="ECO:0000259" key="7">
    <source>
        <dbReference type="SMART" id="SM00484"/>
    </source>
</evidence>
<dbReference type="PANTHER" id="PTHR11081:SF9">
    <property type="entry name" value="FLAP ENDONUCLEASE 1"/>
    <property type="match status" value="1"/>
</dbReference>
<dbReference type="AlphaFoldDB" id="A0A0D7ABW2"/>
<evidence type="ECO:0000256" key="6">
    <source>
        <dbReference type="ARBA" id="ARBA00022842"/>
    </source>
</evidence>
<dbReference type="Gene3D" id="1.10.150.20">
    <property type="entry name" value="5' to 3' exonuclease, C-terminal subdomain"/>
    <property type="match status" value="1"/>
</dbReference>
<evidence type="ECO:0000256" key="1">
    <source>
        <dbReference type="ARBA" id="ARBA00001946"/>
    </source>
</evidence>
<dbReference type="SMART" id="SM00485">
    <property type="entry name" value="XPGN"/>
    <property type="match status" value="1"/>
</dbReference>
<dbReference type="Pfam" id="PF00867">
    <property type="entry name" value="XPG_I"/>
    <property type="match status" value="1"/>
</dbReference>
<dbReference type="Gene3D" id="3.40.50.1010">
    <property type="entry name" value="5'-nuclease"/>
    <property type="match status" value="2"/>
</dbReference>
<dbReference type="GO" id="GO:0005737">
    <property type="term" value="C:cytoplasm"/>
    <property type="evidence" value="ECO:0007669"/>
    <property type="project" value="TreeGrafter"/>
</dbReference>
<dbReference type="InterPro" id="IPR006084">
    <property type="entry name" value="XPG/Rad2"/>
</dbReference>
<feature type="domain" description="XPG-I" evidence="7">
    <location>
        <begin position="351"/>
        <end position="421"/>
    </location>
</feature>
<dbReference type="PANTHER" id="PTHR11081">
    <property type="entry name" value="FLAP ENDONUCLEASE FAMILY MEMBER"/>
    <property type="match status" value="1"/>
</dbReference>
<dbReference type="GO" id="GO:0008409">
    <property type="term" value="F:5'-3' exonuclease activity"/>
    <property type="evidence" value="ECO:0007669"/>
    <property type="project" value="TreeGrafter"/>
</dbReference>
<dbReference type="SUPFAM" id="SSF88723">
    <property type="entry name" value="PIN domain-like"/>
    <property type="match status" value="1"/>
</dbReference>
<dbReference type="GO" id="GO:0003677">
    <property type="term" value="F:DNA binding"/>
    <property type="evidence" value="ECO:0007669"/>
    <property type="project" value="InterPro"/>
</dbReference>
<evidence type="ECO:0000313" key="9">
    <source>
        <dbReference type="EMBL" id="KIY47416.1"/>
    </source>
</evidence>
<keyword evidence="5" id="KW-0378">Hydrolase</keyword>
<dbReference type="InterPro" id="IPR006085">
    <property type="entry name" value="XPG_DNA_repair_N"/>
</dbReference>
<keyword evidence="6" id="KW-0460">Magnesium</keyword>
<sequence length="559" mass="62426">MGVLGLAPFLQKIRPDIFNQLPNRLRALTGKTIVIDGTLITQRLHFAPVGLRYRHVLGWYRIINEIRENGVNAICVFDGARRSAAKAAEIFRRKQALKLTKARGVLEAERLQRLTQIETVLQRHYSMDDSERQRVEDILKNRISHDEAFIPLAPDGSQAPLPYVPPLASDRLEGRDFASTWYEEVTNNAFDLYPDRSSYADVSFDGLPRTSDHLTIQSSDFDILDPAHDVSLEGQALTPTGFTSNDLVSLYQAYRATFSKLLFLSSPSLKPPDSAPETDSDFAMSKAQYELTLEEGRFWELVASSSPKSSAEVETVLRDVVEKSATMAQSYDRRCNPPTTSTYQECREIVCAMGIPCIETDGPYEAEALASALVLSGYADYVASEDTDVLVYGAPLLRNLTSRSAPLVAVSGVNVRESLELSQQAYIDFVLLLGTDFSQRIKNVGPARALRFIKKHGSIEAILQEETKYPPRIAIPEYLDQVDTARSVFKSLPSIPDAACLKQGEYNQELVTRILHKFDLEGHAHPPDAQWDFDSGVGTQYFGDDPRLSSKYTESSFTY</sequence>
<proteinExistence type="predicted"/>
<dbReference type="PRINTS" id="PR00853">
    <property type="entry name" value="XPGRADSUPER"/>
</dbReference>
<feature type="domain" description="XPG N-terminal" evidence="8">
    <location>
        <begin position="1"/>
        <end position="100"/>
    </location>
</feature>
<gene>
    <name evidence="9" type="ORF">FISHEDRAFT_45449</name>
</gene>
<keyword evidence="2" id="KW-0540">Nuclease</keyword>
<dbReference type="GO" id="GO:0046872">
    <property type="term" value="F:metal ion binding"/>
    <property type="evidence" value="ECO:0007669"/>
    <property type="project" value="UniProtKB-KW"/>
</dbReference>
<evidence type="ECO:0000256" key="5">
    <source>
        <dbReference type="ARBA" id="ARBA00022801"/>
    </source>
</evidence>
<evidence type="ECO:0000256" key="4">
    <source>
        <dbReference type="ARBA" id="ARBA00022759"/>
    </source>
</evidence>
<dbReference type="InterPro" id="IPR008918">
    <property type="entry name" value="HhH2"/>
</dbReference>
<dbReference type="GO" id="GO:0006281">
    <property type="term" value="P:DNA repair"/>
    <property type="evidence" value="ECO:0007669"/>
    <property type="project" value="UniProtKB-ARBA"/>
</dbReference>
<evidence type="ECO:0000259" key="8">
    <source>
        <dbReference type="SMART" id="SM00485"/>
    </source>
</evidence>
<dbReference type="InterPro" id="IPR036279">
    <property type="entry name" value="5-3_exonuclease_C_sf"/>
</dbReference>
<dbReference type="GO" id="GO:0017108">
    <property type="term" value="F:5'-flap endonuclease activity"/>
    <property type="evidence" value="ECO:0007669"/>
    <property type="project" value="TreeGrafter"/>
</dbReference>
<evidence type="ECO:0000313" key="10">
    <source>
        <dbReference type="Proteomes" id="UP000054144"/>
    </source>
</evidence>
<accession>A0A0D7ABW2</accession>
<dbReference type="SMART" id="SM00279">
    <property type="entry name" value="HhH2"/>
    <property type="match status" value="1"/>
</dbReference>
<dbReference type="OrthoDB" id="31113at2759"/>
<keyword evidence="10" id="KW-1185">Reference proteome</keyword>
<keyword evidence="4" id="KW-0255">Endonuclease</keyword>
<dbReference type="InterPro" id="IPR029060">
    <property type="entry name" value="PIN-like_dom_sf"/>
</dbReference>